<dbReference type="Proteomes" id="UP000196158">
    <property type="component" value="Unassembled WGS sequence"/>
</dbReference>
<name>A0A1X7R0S7_9SACH</name>
<sequence>MSNEYTKRKVALKDMQPCMICSKPATTVLFNQTLKDWIYSCDIHLIDNPSFVVPLYSQEYKNTVAELQRVKQQLKVQASNGSGSWDTWVNKIFSKNNSSKDSDSTDESKDDISSPPKNNEESSPPIDYQAEYNKLLDNMTELQKKVRNYKLDDNMFQHRLRTKKAQQMAIAKRKKEEANYSNTNPEELEKMFSFPSVPNNDLNKTGN</sequence>
<organism evidence="2 3">
    <name type="scientific">Maudiozyma saulgeensis</name>
    <dbReference type="NCBI Taxonomy" id="1789683"/>
    <lineage>
        <taxon>Eukaryota</taxon>
        <taxon>Fungi</taxon>
        <taxon>Dikarya</taxon>
        <taxon>Ascomycota</taxon>
        <taxon>Saccharomycotina</taxon>
        <taxon>Saccharomycetes</taxon>
        <taxon>Saccharomycetales</taxon>
        <taxon>Saccharomycetaceae</taxon>
        <taxon>Maudiozyma</taxon>
    </lineage>
</organism>
<keyword evidence="3" id="KW-1185">Reference proteome</keyword>
<accession>A0A1X7R0S7</accession>
<evidence type="ECO:0000256" key="1">
    <source>
        <dbReference type="SAM" id="MobiDB-lite"/>
    </source>
</evidence>
<dbReference type="AlphaFoldDB" id="A0A1X7R0S7"/>
<feature type="compositionally biased region" description="Low complexity" evidence="1">
    <location>
        <begin position="113"/>
        <end position="125"/>
    </location>
</feature>
<dbReference type="GO" id="GO:0005768">
    <property type="term" value="C:endosome"/>
    <property type="evidence" value="ECO:0007669"/>
    <property type="project" value="TreeGrafter"/>
</dbReference>
<dbReference type="PANTHER" id="PTHR28218:SF1">
    <property type="entry name" value="VPS4-ASSOCIATED PROTEIN 1"/>
    <property type="match status" value="1"/>
</dbReference>
<dbReference type="STRING" id="1789683.A0A1X7R0S7"/>
<gene>
    <name evidence="2" type="ORF">KASA_0P02167G</name>
</gene>
<dbReference type="OrthoDB" id="2158714at2759"/>
<protein>
    <submittedName>
        <fullName evidence="2">Similar to Saccharomyces cerevisiae YER128W VFA1 Protein that interacts with Vps4p and has a role in vacuolar sorting</fullName>
    </submittedName>
</protein>
<dbReference type="Pfam" id="PF08432">
    <property type="entry name" value="Vfa1"/>
    <property type="match status" value="1"/>
</dbReference>
<dbReference type="GO" id="GO:0007034">
    <property type="term" value="P:vacuolar transport"/>
    <property type="evidence" value="ECO:0007669"/>
    <property type="project" value="TreeGrafter"/>
</dbReference>
<proteinExistence type="predicted"/>
<dbReference type="EMBL" id="FXLY01000003">
    <property type="protein sequence ID" value="SMN19069.1"/>
    <property type="molecule type" value="Genomic_DNA"/>
</dbReference>
<reference evidence="2 3" key="1">
    <citation type="submission" date="2017-04" db="EMBL/GenBank/DDBJ databases">
        <authorList>
            <person name="Afonso C.L."/>
            <person name="Miller P.J."/>
            <person name="Scott M.A."/>
            <person name="Spackman E."/>
            <person name="Goraichik I."/>
            <person name="Dimitrov K.M."/>
            <person name="Suarez D.L."/>
            <person name="Swayne D.E."/>
        </authorList>
    </citation>
    <scope>NUCLEOTIDE SEQUENCE [LARGE SCALE GENOMIC DNA]</scope>
</reference>
<feature type="compositionally biased region" description="Basic and acidic residues" evidence="1">
    <location>
        <begin position="98"/>
        <end position="112"/>
    </location>
</feature>
<dbReference type="PANTHER" id="PTHR28218">
    <property type="entry name" value="VPS4-ASSOCIATED PROTEIN 1"/>
    <property type="match status" value="1"/>
</dbReference>
<evidence type="ECO:0000313" key="2">
    <source>
        <dbReference type="EMBL" id="SMN19069.1"/>
    </source>
</evidence>
<dbReference type="InterPro" id="IPR013640">
    <property type="entry name" value="Vfa1"/>
</dbReference>
<feature type="region of interest" description="Disordered" evidence="1">
    <location>
        <begin position="96"/>
        <end position="126"/>
    </location>
</feature>
<evidence type="ECO:0000313" key="3">
    <source>
        <dbReference type="Proteomes" id="UP000196158"/>
    </source>
</evidence>